<organism evidence="2 3">
    <name type="scientific">Olpidium bornovanus</name>
    <dbReference type="NCBI Taxonomy" id="278681"/>
    <lineage>
        <taxon>Eukaryota</taxon>
        <taxon>Fungi</taxon>
        <taxon>Fungi incertae sedis</taxon>
        <taxon>Olpidiomycota</taxon>
        <taxon>Olpidiomycotina</taxon>
        <taxon>Olpidiomycetes</taxon>
        <taxon>Olpidiales</taxon>
        <taxon>Olpidiaceae</taxon>
        <taxon>Olpidium</taxon>
    </lineage>
</organism>
<accession>A0A8H7ZU32</accession>
<dbReference type="Proteomes" id="UP000673691">
    <property type="component" value="Unassembled WGS sequence"/>
</dbReference>
<keyword evidence="1" id="KW-0812">Transmembrane</keyword>
<proteinExistence type="predicted"/>
<dbReference type="EMBL" id="JAEFCI010006976">
    <property type="protein sequence ID" value="KAG5459355.1"/>
    <property type="molecule type" value="Genomic_DNA"/>
</dbReference>
<feature type="transmembrane region" description="Helical" evidence="1">
    <location>
        <begin position="123"/>
        <end position="142"/>
    </location>
</feature>
<dbReference type="AlphaFoldDB" id="A0A8H7ZU32"/>
<comment type="caution">
    <text evidence="2">The sequence shown here is derived from an EMBL/GenBank/DDBJ whole genome shotgun (WGS) entry which is preliminary data.</text>
</comment>
<gene>
    <name evidence="2" type="ORF">BJ554DRAFT_253</name>
</gene>
<protein>
    <submittedName>
        <fullName evidence="2">Uncharacterized protein</fullName>
    </submittedName>
</protein>
<reference evidence="2 3" key="1">
    <citation type="journal article" name="Sci. Rep.">
        <title>Genome-scale phylogenetic analyses confirm Olpidium as the closest living zoosporic fungus to the non-flagellated, terrestrial fungi.</title>
        <authorList>
            <person name="Chang Y."/>
            <person name="Rochon D."/>
            <person name="Sekimoto S."/>
            <person name="Wang Y."/>
            <person name="Chovatia M."/>
            <person name="Sandor L."/>
            <person name="Salamov A."/>
            <person name="Grigoriev I.V."/>
            <person name="Stajich J.E."/>
            <person name="Spatafora J.W."/>
        </authorList>
    </citation>
    <scope>NUCLEOTIDE SEQUENCE [LARGE SCALE GENOMIC DNA]</scope>
    <source>
        <strain evidence="2">S191</strain>
    </source>
</reference>
<evidence type="ECO:0000313" key="3">
    <source>
        <dbReference type="Proteomes" id="UP000673691"/>
    </source>
</evidence>
<keyword evidence="3" id="KW-1185">Reference proteome</keyword>
<sequence length="144" mass="15638">MPAVMGGALVPTAYLTARRSGCSTQASAFAGLAVLFVAAGAGRRSRFGPRDARERAYNPVQAYTTRLAVDLFHCSRSVDVGQLPTMAALVSFVTDRVAGGNVSRWQGYRAVCVGICRSFSFEWWFWLTMTGVALGLAVRYRYAL</sequence>
<evidence type="ECO:0000313" key="2">
    <source>
        <dbReference type="EMBL" id="KAG5459355.1"/>
    </source>
</evidence>
<evidence type="ECO:0000256" key="1">
    <source>
        <dbReference type="SAM" id="Phobius"/>
    </source>
</evidence>
<keyword evidence="1" id="KW-0472">Membrane</keyword>
<name>A0A8H7ZU32_9FUNG</name>
<keyword evidence="1" id="KW-1133">Transmembrane helix</keyword>